<dbReference type="PROSITE" id="PS50835">
    <property type="entry name" value="IG_LIKE"/>
    <property type="match status" value="1"/>
</dbReference>
<dbReference type="VEuPathDB" id="VectorBase:CQUJHB017799"/>
<dbReference type="FunFam" id="2.60.40.10:FF:000437">
    <property type="entry name" value="Beat-IIIc, isoform A"/>
    <property type="match status" value="1"/>
</dbReference>
<name>B0XDT2_CULQU</name>
<evidence type="ECO:0000259" key="1">
    <source>
        <dbReference type="PROSITE" id="PS50835"/>
    </source>
</evidence>
<dbReference type="AlphaFoldDB" id="B0XDT2"/>
<dbReference type="HOGENOM" id="CLU_1333104_0_0_1"/>
<dbReference type="eggNOG" id="ENOG502SS6B">
    <property type="taxonomic scope" value="Eukaryota"/>
</dbReference>
<dbReference type="Proteomes" id="UP000002320">
    <property type="component" value="Unassembled WGS sequence"/>
</dbReference>
<dbReference type="KEGG" id="cqu:CpipJ_CPIJ017515"/>
<dbReference type="PANTHER" id="PTHR21261">
    <property type="entry name" value="BEAT PROTEIN"/>
    <property type="match status" value="1"/>
</dbReference>
<gene>
    <name evidence="3" type="primary">6051353</name>
    <name evidence="2" type="ORF">CpipJ_CPIJ017515</name>
</gene>
<evidence type="ECO:0000313" key="3">
    <source>
        <dbReference type="EnsemblMetazoa" id="CPIJ017515-PA"/>
    </source>
</evidence>
<dbReference type="FunCoup" id="B0XDT2">
    <property type="interactions" value="4"/>
</dbReference>
<dbReference type="EMBL" id="DS232780">
    <property type="protein sequence ID" value="EDS45609.1"/>
    <property type="molecule type" value="Genomic_DNA"/>
</dbReference>
<dbReference type="OrthoDB" id="7375975at2759"/>
<dbReference type="InParanoid" id="B0XDT2"/>
<dbReference type="InterPro" id="IPR013783">
    <property type="entry name" value="Ig-like_fold"/>
</dbReference>
<organism>
    <name type="scientific">Culex quinquefasciatus</name>
    <name type="common">Southern house mosquito</name>
    <name type="synonym">Culex pungens</name>
    <dbReference type="NCBI Taxonomy" id="7176"/>
    <lineage>
        <taxon>Eukaryota</taxon>
        <taxon>Metazoa</taxon>
        <taxon>Ecdysozoa</taxon>
        <taxon>Arthropoda</taxon>
        <taxon>Hexapoda</taxon>
        <taxon>Insecta</taxon>
        <taxon>Pterygota</taxon>
        <taxon>Neoptera</taxon>
        <taxon>Endopterygota</taxon>
        <taxon>Diptera</taxon>
        <taxon>Nematocera</taxon>
        <taxon>Culicoidea</taxon>
        <taxon>Culicidae</taxon>
        <taxon>Culicinae</taxon>
        <taxon>Culicini</taxon>
        <taxon>Culex</taxon>
        <taxon>Culex</taxon>
    </lineage>
</organism>
<dbReference type="EnsemblMetazoa" id="CPIJ017515-RA">
    <property type="protein sequence ID" value="CPIJ017515-PA"/>
    <property type="gene ID" value="CPIJ017515"/>
</dbReference>
<evidence type="ECO:0000313" key="2">
    <source>
        <dbReference type="EMBL" id="EDS45609.1"/>
    </source>
</evidence>
<dbReference type="PANTHER" id="PTHR21261:SF5">
    <property type="entry name" value="BEATEN PATH VA, ISOFORM A-RELATED"/>
    <property type="match status" value="1"/>
</dbReference>
<dbReference type="InterPro" id="IPR036179">
    <property type="entry name" value="Ig-like_dom_sf"/>
</dbReference>
<accession>B0XDT2</accession>
<dbReference type="SUPFAM" id="SSF48726">
    <property type="entry name" value="Immunoglobulin"/>
    <property type="match status" value="1"/>
</dbReference>
<reference evidence="3" key="2">
    <citation type="submission" date="2020-05" db="UniProtKB">
        <authorList>
            <consortium name="EnsemblMetazoa"/>
        </authorList>
    </citation>
    <scope>IDENTIFICATION</scope>
    <source>
        <strain evidence="3">JHB</strain>
    </source>
</reference>
<sequence length="206" mass="23289">MYYVQCHQVVALQLTEINVPDIVDYRHPVTMSCSYDLGENQLNSVKWYKGNEEFYRFAPMLNPRFKDFPVEGVQVVTPESLCNQFLCQIWLTNLSRHSSGQYRCEVSGDAPQFALANGSKNMTVEALPQHDPIISGHMVTYSPGDSSYIQTAKIRLKFCTQQEKLDTNNNTAQTTSGLALLFNYDDDGSTWQMLMACCLSCDAWPG</sequence>
<reference evidence="2" key="1">
    <citation type="submission" date="2007-03" db="EMBL/GenBank/DDBJ databases">
        <title>Annotation of Culex pipiens quinquefasciatus.</title>
        <authorList>
            <consortium name="The Broad Institute Genome Sequencing Platform"/>
            <person name="Atkinson P.W."/>
            <person name="Hemingway J."/>
            <person name="Christensen B.M."/>
            <person name="Higgs S."/>
            <person name="Kodira C."/>
            <person name="Hannick L."/>
            <person name="Megy K."/>
            <person name="O'Leary S."/>
            <person name="Pearson M."/>
            <person name="Haas B.J."/>
            <person name="Mauceli E."/>
            <person name="Wortman J.R."/>
            <person name="Lee N.H."/>
            <person name="Guigo R."/>
            <person name="Stanke M."/>
            <person name="Alvarado L."/>
            <person name="Amedeo P."/>
            <person name="Antoine C.H."/>
            <person name="Arensburger P."/>
            <person name="Bidwell S.L."/>
            <person name="Crawford M."/>
            <person name="Camaro F."/>
            <person name="Devon K."/>
            <person name="Engels R."/>
            <person name="Hammond M."/>
            <person name="Howarth C."/>
            <person name="Koehrsen M."/>
            <person name="Lawson D."/>
            <person name="Montgomery P."/>
            <person name="Nene V."/>
            <person name="Nusbaum C."/>
            <person name="Puiu D."/>
            <person name="Romero-Severson J."/>
            <person name="Severson D.W."/>
            <person name="Shumway M."/>
            <person name="Sisk P."/>
            <person name="Stolte C."/>
            <person name="Zeng Q."/>
            <person name="Eisenstadt E."/>
            <person name="Fraser-Liggett C."/>
            <person name="Strausberg R."/>
            <person name="Galagan J."/>
            <person name="Birren B."/>
            <person name="Collins F.H."/>
        </authorList>
    </citation>
    <scope>NUCLEOTIDE SEQUENCE [LARGE SCALE GENOMIC DNA]</scope>
    <source>
        <strain evidence="2">JHB</strain>
    </source>
</reference>
<evidence type="ECO:0000313" key="4">
    <source>
        <dbReference type="Proteomes" id="UP000002320"/>
    </source>
</evidence>
<dbReference type="STRING" id="7176.B0XDT2"/>
<dbReference type="VEuPathDB" id="VectorBase:CPIJ017515"/>
<protein>
    <recommendedName>
        <fullName evidence="1">Ig-like domain-containing protein</fullName>
    </recommendedName>
</protein>
<dbReference type="Pfam" id="PF13895">
    <property type="entry name" value="Ig_2"/>
    <property type="match status" value="1"/>
</dbReference>
<feature type="domain" description="Ig-like" evidence="1">
    <location>
        <begin position="29"/>
        <end position="123"/>
    </location>
</feature>
<keyword evidence="4" id="KW-1185">Reference proteome</keyword>
<proteinExistence type="predicted"/>
<dbReference type="Gene3D" id="2.60.40.10">
    <property type="entry name" value="Immunoglobulins"/>
    <property type="match status" value="1"/>
</dbReference>
<dbReference type="InterPro" id="IPR007110">
    <property type="entry name" value="Ig-like_dom"/>
</dbReference>
<dbReference type="OMA" id="QMLMACC"/>